<dbReference type="Pfam" id="PF02082">
    <property type="entry name" value="Rrf2"/>
    <property type="match status" value="1"/>
</dbReference>
<dbReference type="PROSITE" id="PS51197">
    <property type="entry name" value="HTH_RRF2_2"/>
    <property type="match status" value="1"/>
</dbReference>
<dbReference type="InterPro" id="IPR036390">
    <property type="entry name" value="WH_DNA-bd_sf"/>
</dbReference>
<keyword evidence="1" id="KW-0238">DNA-binding</keyword>
<dbReference type="GO" id="GO:0003700">
    <property type="term" value="F:DNA-binding transcription factor activity"/>
    <property type="evidence" value="ECO:0007669"/>
    <property type="project" value="TreeGrafter"/>
</dbReference>
<organism evidence="2">
    <name type="scientific">Hydrogenovibrio crunogenus (strain DSM 25203 / XCL-2)</name>
    <name type="common">Thiomicrospira crunogena</name>
    <dbReference type="NCBI Taxonomy" id="317025"/>
    <lineage>
        <taxon>Bacteria</taxon>
        <taxon>Pseudomonadati</taxon>
        <taxon>Pseudomonadota</taxon>
        <taxon>Gammaproteobacteria</taxon>
        <taxon>Thiotrichales</taxon>
        <taxon>Piscirickettsiaceae</taxon>
        <taxon>Hydrogenovibrio</taxon>
    </lineage>
</organism>
<gene>
    <name evidence="2" type="ordered locus">Tcr_0786</name>
</gene>
<evidence type="ECO:0000313" key="2">
    <source>
        <dbReference type="EMBL" id="ABB41382.1"/>
    </source>
</evidence>
<evidence type="ECO:0000256" key="1">
    <source>
        <dbReference type="ARBA" id="ARBA00023125"/>
    </source>
</evidence>
<dbReference type="SUPFAM" id="SSF46785">
    <property type="entry name" value="Winged helix' DNA-binding domain"/>
    <property type="match status" value="1"/>
</dbReference>
<dbReference type="PANTHER" id="PTHR33221">
    <property type="entry name" value="WINGED HELIX-TURN-HELIX TRANSCRIPTIONAL REGULATOR, RRF2 FAMILY"/>
    <property type="match status" value="1"/>
</dbReference>
<dbReference type="HOGENOM" id="CLU_107144_2_1_6"/>
<reference evidence="2" key="1">
    <citation type="submission" date="2006-07" db="EMBL/GenBank/DDBJ databases">
        <title>Complete sequence of Thiomicrospira crunogena XCL-2.</title>
        <authorList>
            <consortium name="US DOE Joint Genome Institute"/>
            <person name="Copeland A."/>
            <person name="Lucas S."/>
            <person name="Lapidus A."/>
            <person name="Barry K."/>
            <person name="Detter J.C."/>
            <person name="Glavina del Rio T."/>
            <person name="Hammon N."/>
            <person name="Israni S."/>
            <person name="Dalin E."/>
            <person name="Tice H."/>
            <person name="Pitluck S."/>
            <person name="Chain P."/>
            <person name="Malfatti S."/>
            <person name="Shin M."/>
            <person name="Vergez L."/>
            <person name="Schmutz J."/>
            <person name="Larimer F."/>
            <person name="Land M."/>
            <person name="Hauser L."/>
            <person name="Kyrpides N."/>
            <person name="Lykidis A."/>
            <person name="Scott K.M."/>
            <person name="Sievert S."/>
            <person name="Kerfeld C."/>
            <person name="Freyermuth S."/>
            <person name="Dobrinski K."/>
            <person name="Boller A."/>
            <person name="Fitzpatrick K."/>
            <person name="Thoma P."/>
            <person name="Moore J."/>
            <person name="Richardson P."/>
        </authorList>
    </citation>
    <scope>NUCLEOTIDE SEQUENCE</scope>
    <source>
        <strain evidence="2">XCL-2</strain>
    </source>
</reference>
<dbReference type="AlphaFoldDB" id="Q31HJ1"/>
<dbReference type="PANTHER" id="PTHR33221:SF4">
    <property type="entry name" value="HTH-TYPE TRANSCRIPTIONAL REPRESSOR NSRR"/>
    <property type="match status" value="1"/>
</dbReference>
<proteinExistence type="predicted"/>
<name>Q31HJ1_HYDCU</name>
<dbReference type="STRING" id="317025.Tcr_0786"/>
<accession>Q31HJ1</accession>
<sequence>MSIKIYIRYTFMQLTKYTDYALRVLMYLAMQDEPDTKVQIKTISEKFGIPKNHLMKVVHQLGKENMIKTVRGKHGGIMLCQPPSDIIVGHVIRKFEMTLSPVNCEKPLCQIQEICLLKPALFKAMEAFLSTLDQYTLADITKNQPCLKDCLLSQKS</sequence>
<dbReference type="EMBL" id="CP000109">
    <property type="protein sequence ID" value="ABB41382.1"/>
    <property type="molecule type" value="Genomic_DNA"/>
</dbReference>
<dbReference type="NCBIfam" id="TIGR00738">
    <property type="entry name" value="rrf2_super"/>
    <property type="match status" value="1"/>
</dbReference>
<dbReference type="InterPro" id="IPR000944">
    <property type="entry name" value="Tscrpt_reg_Rrf2"/>
</dbReference>
<protein>
    <submittedName>
        <fullName evidence="2">Transcriptional regulator, BadM/Rrf2 family</fullName>
    </submittedName>
</protein>
<dbReference type="KEGG" id="tcx:Tcr_0786"/>
<dbReference type="GO" id="GO:0005829">
    <property type="term" value="C:cytosol"/>
    <property type="evidence" value="ECO:0007669"/>
    <property type="project" value="TreeGrafter"/>
</dbReference>
<dbReference type="InterPro" id="IPR036388">
    <property type="entry name" value="WH-like_DNA-bd_sf"/>
</dbReference>
<dbReference type="eggNOG" id="COG1959">
    <property type="taxonomic scope" value="Bacteria"/>
</dbReference>
<dbReference type="Gene3D" id="1.10.10.10">
    <property type="entry name" value="Winged helix-like DNA-binding domain superfamily/Winged helix DNA-binding domain"/>
    <property type="match status" value="1"/>
</dbReference>
<dbReference type="GO" id="GO:0003677">
    <property type="term" value="F:DNA binding"/>
    <property type="evidence" value="ECO:0007669"/>
    <property type="project" value="UniProtKB-KW"/>
</dbReference>